<name>A0A5N6K8N1_MONLA</name>
<evidence type="ECO:0000256" key="1">
    <source>
        <dbReference type="SAM" id="MobiDB-lite"/>
    </source>
</evidence>
<feature type="region of interest" description="Disordered" evidence="1">
    <location>
        <begin position="48"/>
        <end position="74"/>
    </location>
</feature>
<proteinExistence type="predicted"/>
<evidence type="ECO:0000313" key="2">
    <source>
        <dbReference type="EMBL" id="KAB8299152.1"/>
    </source>
</evidence>
<protein>
    <submittedName>
        <fullName evidence="2">Uncharacterized protein</fullName>
    </submittedName>
</protein>
<evidence type="ECO:0000313" key="3">
    <source>
        <dbReference type="Proteomes" id="UP000326757"/>
    </source>
</evidence>
<dbReference type="EMBL" id="VIGI01000006">
    <property type="protein sequence ID" value="KAB8299152.1"/>
    <property type="molecule type" value="Genomic_DNA"/>
</dbReference>
<gene>
    <name evidence="2" type="ORF">EYC80_001256</name>
</gene>
<accession>A0A5N6K8N1</accession>
<dbReference type="AlphaFoldDB" id="A0A5N6K8N1"/>
<dbReference type="Proteomes" id="UP000326757">
    <property type="component" value="Unassembled WGS sequence"/>
</dbReference>
<keyword evidence="3" id="KW-1185">Reference proteome</keyword>
<sequence>MIREIRKYSASCVLYIYDNDMNSSSPGPIFSCFRSPVHHFYIRRHISSSQKDRKDYIRKPRQAYHQTPFPIRLS</sequence>
<reference evidence="2 3" key="1">
    <citation type="submission" date="2019-06" db="EMBL/GenBank/DDBJ databases">
        <title>Genome Sequence of the Brown Rot Fungal Pathogen Monilinia laxa.</title>
        <authorList>
            <person name="De Miccolis Angelini R.M."/>
            <person name="Landi L."/>
            <person name="Abate D."/>
            <person name="Pollastro S."/>
            <person name="Romanazzi G."/>
            <person name="Faretra F."/>
        </authorList>
    </citation>
    <scope>NUCLEOTIDE SEQUENCE [LARGE SCALE GENOMIC DNA]</scope>
    <source>
        <strain evidence="2 3">Mlax316</strain>
    </source>
</reference>
<comment type="caution">
    <text evidence="2">The sequence shown here is derived from an EMBL/GenBank/DDBJ whole genome shotgun (WGS) entry which is preliminary data.</text>
</comment>
<organism evidence="2 3">
    <name type="scientific">Monilinia laxa</name>
    <name type="common">Brown rot fungus</name>
    <name type="synonym">Sclerotinia laxa</name>
    <dbReference type="NCBI Taxonomy" id="61186"/>
    <lineage>
        <taxon>Eukaryota</taxon>
        <taxon>Fungi</taxon>
        <taxon>Dikarya</taxon>
        <taxon>Ascomycota</taxon>
        <taxon>Pezizomycotina</taxon>
        <taxon>Leotiomycetes</taxon>
        <taxon>Helotiales</taxon>
        <taxon>Sclerotiniaceae</taxon>
        <taxon>Monilinia</taxon>
    </lineage>
</organism>